<keyword evidence="2" id="KW-1185">Reference proteome</keyword>
<accession>A0A7J6T0C2</accession>
<name>A0A7J6T0C2_PEROL</name>
<feature type="non-terminal residue" evidence="1">
    <location>
        <position position="306"/>
    </location>
</feature>
<evidence type="ECO:0000313" key="1">
    <source>
        <dbReference type="EMBL" id="KAF4738618.1"/>
    </source>
</evidence>
<sequence length="306" mass="34611">MVVVSTTGSHGSGSHGHHTKRDIAVNIVLQHINELLKSKRYPTGREVSDILWVLYNNMMMINHTTSSAIINTLLKNMMPHMMLDAQPRHIARMLWIVSRLSSSSLEGQHRGEESSPSSSLSLYNEYWPVLCSHIIANREKLLNDDDRLKTITVILQAITYNNDHHSDDDNNNHDDEKGKNAGVTSLLNDELLSTLKAIIEDIIHNTLQESDDRVFVIDVIRAYHKTDMNLIRDILSIFDLRLLLERDWEVIRDMLLLSSCDDYHGMIFEGLAMKWMMDDVHDTCASYGVLAGLVGPTTATPGIQAI</sequence>
<dbReference type="EMBL" id="JABANO010014406">
    <property type="protein sequence ID" value="KAF4738618.1"/>
    <property type="molecule type" value="Genomic_DNA"/>
</dbReference>
<evidence type="ECO:0000313" key="2">
    <source>
        <dbReference type="Proteomes" id="UP000553632"/>
    </source>
</evidence>
<gene>
    <name evidence="1" type="ORF">FOZ63_005594</name>
</gene>
<dbReference type="AlphaFoldDB" id="A0A7J6T0C2"/>
<organism evidence="1 2">
    <name type="scientific">Perkinsus olseni</name>
    <name type="common">Perkinsus atlanticus</name>
    <dbReference type="NCBI Taxonomy" id="32597"/>
    <lineage>
        <taxon>Eukaryota</taxon>
        <taxon>Sar</taxon>
        <taxon>Alveolata</taxon>
        <taxon>Perkinsozoa</taxon>
        <taxon>Perkinsea</taxon>
        <taxon>Perkinsida</taxon>
        <taxon>Perkinsidae</taxon>
        <taxon>Perkinsus</taxon>
    </lineage>
</organism>
<reference evidence="1 2" key="1">
    <citation type="submission" date="2020-04" db="EMBL/GenBank/DDBJ databases">
        <title>Perkinsus olseni comparative genomics.</title>
        <authorList>
            <person name="Bogema D.R."/>
        </authorList>
    </citation>
    <scope>NUCLEOTIDE SEQUENCE [LARGE SCALE GENOMIC DNA]</scope>
    <source>
        <strain evidence="1 2">ATCC PRA-207</strain>
    </source>
</reference>
<comment type="caution">
    <text evidence="1">The sequence shown here is derived from an EMBL/GenBank/DDBJ whole genome shotgun (WGS) entry which is preliminary data.</text>
</comment>
<proteinExistence type="predicted"/>
<dbReference type="Proteomes" id="UP000553632">
    <property type="component" value="Unassembled WGS sequence"/>
</dbReference>
<protein>
    <submittedName>
        <fullName evidence="1">Uncharacterized protein</fullName>
    </submittedName>
</protein>